<dbReference type="PANTHER" id="PTHR43861">
    <property type="entry name" value="TRANS-ACONITATE 2-METHYLTRANSFERASE-RELATED"/>
    <property type="match status" value="1"/>
</dbReference>
<dbReference type="InterPro" id="IPR029063">
    <property type="entry name" value="SAM-dependent_MTases_sf"/>
</dbReference>
<proteinExistence type="predicted"/>
<dbReference type="GO" id="GO:0008168">
    <property type="term" value="F:methyltransferase activity"/>
    <property type="evidence" value="ECO:0007669"/>
    <property type="project" value="UniProtKB-KW"/>
</dbReference>
<evidence type="ECO:0000259" key="3">
    <source>
        <dbReference type="Pfam" id="PF13649"/>
    </source>
</evidence>
<name>A0ABS4QJW3_9NOCA</name>
<evidence type="ECO:0000313" key="4">
    <source>
        <dbReference type="EMBL" id="MBP2190961.1"/>
    </source>
</evidence>
<dbReference type="Proteomes" id="UP001519325">
    <property type="component" value="Unassembled WGS sequence"/>
</dbReference>
<dbReference type="Gene3D" id="3.40.50.150">
    <property type="entry name" value="Vaccinia Virus protein VP39"/>
    <property type="match status" value="1"/>
</dbReference>
<dbReference type="InterPro" id="IPR041698">
    <property type="entry name" value="Methyltransf_25"/>
</dbReference>
<keyword evidence="5" id="KW-1185">Reference proteome</keyword>
<accession>A0ABS4QJW3</accession>
<dbReference type="PANTHER" id="PTHR43861:SF1">
    <property type="entry name" value="TRANS-ACONITATE 2-METHYLTRANSFERASE"/>
    <property type="match status" value="1"/>
</dbReference>
<feature type="domain" description="Methyltransferase" evidence="3">
    <location>
        <begin position="45"/>
        <end position="135"/>
    </location>
</feature>
<keyword evidence="2" id="KW-0808">Transferase</keyword>
<dbReference type="CDD" id="cd02440">
    <property type="entry name" value="AdoMet_MTases"/>
    <property type="match status" value="1"/>
</dbReference>
<dbReference type="RefSeq" id="WP_209891854.1">
    <property type="nucleotide sequence ID" value="NZ_JAGGMR010000001.1"/>
</dbReference>
<reference evidence="4 5" key="1">
    <citation type="submission" date="2021-03" db="EMBL/GenBank/DDBJ databases">
        <title>Sequencing the genomes of 1000 actinobacteria strains.</title>
        <authorList>
            <person name="Klenk H.-P."/>
        </authorList>
    </citation>
    <scope>NUCLEOTIDE SEQUENCE [LARGE SCALE GENOMIC DNA]</scope>
    <source>
        <strain evidence="4 5">DSM 45516</strain>
    </source>
</reference>
<keyword evidence="1 4" id="KW-0489">Methyltransferase</keyword>
<protein>
    <submittedName>
        <fullName evidence="4">SAM-dependent methyltransferase</fullName>
    </submittedName>
</protein>
<evidence type="ECO:0000256" key="2">
    <source>
        <dbReference type="ARBA" id="ARBA00022679"/>
    </source>
</evidence>
<comment type="caution">
    <text evidence="4">The sequence shown here is derived from an EMBL/GenBank/DDBJ whole genome shotgun (WGS) entry which is preliminary data.</text>
</comment>
<dbReference type="EMBL" id="JAGGMR010000001">
    <property type="protein sequence ID" value="MBP2190961.1"/>
    <property type="molecule type" value="Genomic_DNA"/>
</dbReference>
<dbReference type="GO" id="GO:0032259">
    <property type="term" value="P:methylation"/>
    <property type="evidence" value="ECO:0007669"/>
    <property type="project" value="UniProtKB-KW"/>
</dbReference>
<dbReference type="Pfam" id="PF13649">
    <property type="entry name" value="Methyltransf_25"/>
    <property type="match status" value="1"/>
</dbReference>
<dbReference type="SUPFAM" id="SSF53335">
    <property type="entry name" value="S-adenosyl-L-methionine-dependent methyltransferases"/>
    <property type="match status" value="1"/>
</dbReference>
<organism evidence="4 5">
    <name type="scientific">Nocardia goodfellowii</name>
    <dbReference type="NCBI Taxonomy" id="882446"/>
    <lineage>
        <taxon>Bacteria</taxon>
        <taxon>Bacillati</taxon>
        <taxon>Actinomycetota</taxon>
        <taxon>Actinomycetes</taxon>
        <taxon>Mycobacteriales</taxon>
        <taxon>Nocardiaceae</taxon>
        <taxon>Nocardia</taxon>
    </lineage>
</organism>
<gene>
    <name evidence="4" type="ORF">BJ987_003862</name>
</gene>
<evidence type="ECO:0000313" key="5">
    <source>
        <dbReference type="Proteomes" id="UP001519325"/>
    </source>
</evidence>
<evidence type="ECO:0000256" key="1">
    <source>
        <dbReference type="ARBA" id="ARBA00022603"/>
    </source>
</evidence>
<sequence>MGTRDSYDEIAEDYAARFGAELRDKPLDRALLRVFADTVGEEAIVADIGCGPGHVTWYLDHLGARTVGFDLSPRMVELAASAHTDIEFRVGDMRKLDVPDAVWGGIVAFYSIIHVPVTELPGVFEEFHRALLPGGQVLLSFHVGSEVLHLDDMLGHRVDLEFHFFERTQIESLLTEAGFRIDATLERRAYPAEVDTVRAYVLASTPN</sequence>